<protein>
    <recommendedName>
        <fullName evidence="3">Cell division protein ZapA</fullName>
    </recommendedName>
    <alternativeName>
        <fullName evidence="11">Z ring-associated protein ZapA</fullName>
    </alternativeName>
</protein>
<dbReference type="Gene3D" id="1.20.5.50">
    <property type="match status" value="1"/>
</dbReference>
<evidence type="ECO:0000256" key="6">
    <source>
        <dbReference type="ARBA" id="ARBA00023054"/>
    </source>
</evidence>
<keyword evidence="8" id="KW-0131">Cell cycle</keyword>
<keyword evidence="4" id="KW-0963">Cytoplasm</keyword>
<name>A0ABM5UVG7_9COXI</name>
<dbReference type="Proteomes" id="UP000063965">
    <property type="component" value="Chromosome"/>
</dbReference>
<evidence type="ECO:0000256" key="3">
    <source>
        <dbReference type="ARBA" id="ARBA00015195"/>
    </source>
</evidence>
<reference evidence="13 14" key="1">
    <citation type="journal article" date="2015" name="Genome Biol. Evol.">
        <title>Distinctive Genome Reduction Rates Revealed by Genomic Analyses of Two Coxiella-Like Endosymbionts in Ticks.</title>
        <authorList>
            <person name="Gottlieb Y."/>
            <person name="Lalzar I."/>
            <person name="Klasson L."/>
        </authorList>
    </citation>
    <scope>NUCLEOTIDE SEQUENCE [LARGE SCALE GENOMIC DNA]</scope>
    <source>
        <strain evidence="13 14">CRt</strain>
    </source>
</reference>
<proteinExistence type="inferred from homology"/>
<evidence type="ECO:0000256" key="4">
    <source>
        <dbReference type="ARBA" id="ARBA00022490"/>
    </source>
</evidence>
<evidence type="ECO:0000256" key="12">
    <source>
        <dbReference type="SAM" id="Coils"/>
    </source>
</evidence>
<evidence type="ECO:0000313" key="14">
    <source>
        <dbReference type="Proteomes" id="UP000063965"/>
    </source>
</evidence>
<keyword evidence="7" id="KW-0717">Septation</keyword>
<dbReference type="SUPFAM" id="SSF102829">
    <property type="entry name" value="Cell division protein ZapA-like"/>
    <property type="match status" value="1"/>
</dbReference>
<comment type="function">
    <text evidence="9">Activator of cell division through the inhibition of FtsZ GTPase activity, therefore promoting FtsZ assembly into bundles of protofilaments necessary for the formation of the division Z ring. It is recruited early at mid-cell but it is not essential for cell division.</text>
</comment>
<evidence type="ECO:0000256" key="2">
    <source>
        <dbReference type="ARBA" id="ARBA00010074"/>
    </source>
</evidence>
<dbReference type="RefSeq" id="WP_048875660.1">
    <property type="nucleotide sequence ID" value="NZ_CP011126.1"/>
</dbReference>
<sequence>MSCYVEQNIISVKILDRSYKIKCPPEQAQALQKAANYVNEQIRKMRQTVNINSTEHITIVTALNICHELMQLRKQKNNYIDVMNQRIQNLQRRIENFLETNEEIAV</sequence>
<keyword evidence="5" id="KW-0132">Cell division</keyword>
<evidence type="ECO:0000256" key="10">
    <source>
        <dbReference type="ARBA" id="ARBA00026068"/>
    </source>
</evidence>
<comment type="subcellular location">
    <subcellularLocation>
        <location evidence="1">Cytoplasm</location>
    </subcellularLocation>
</comment>
<keyword evidence="6 12" id="KW-0175">Coiled coil</keyword>
<dbReference type="InterPro" id="IPR007838">
    <property type="entry name" value="Cell_div_ZapA-like"/>
</dbReference>
<comment type="similarity">
    <text evidence="2">Belongs to the ZapA family. Type 1 subfamily.</text>
</comment>
<dbReference type="InterPro" id="IPR036192">
    <property type="entry name" value="Cell_div_ZapA-like_sf"/>
</dbReference>
<evidence type="ECO:0000256" key="1">
    <source>
        <dbReference type="ARBA" id="ARBA00004496"/>
    </source>
</evidence>
<feature type="coiled-coil region" evidence="12">
    <location>
        <begin position="73"/>
        <end position="100"/>
    </location>
</feature>
<evidence type="ECO:0000256" key="5">
    <source>
        <dbReference type="ARBA" id="ARBA00022618"/>
    </source>
</evidence>
<evidence type="ECO:0000256" key="11">
    <source>
        <dbReference type="ARBA" id="ARBA00033158"/>
    </source>
</evidence>
<evidence type="ECO:0000313" key="13">
    <source>
        <dbReference type="EMBL" id="AKQ33984.1"/>
    </source>
</evidence>
<evidence type="ECO:0000256" key="7">
    <source>
        <dbReference type="ARBA" id="ARBA00023210"/>
    </source>
</evidence>
<keyword evidence="14" id="KW-1185">Reference proteome</keyword>
<dbReference type="PANTHER" id="PTHR34981">
    <property type="entry name" value="CELL DIVISION PROTEIN ZAPA"/>
    <property type="match status" value="1"/>
</dbReference>
<dbReference type="EMBL" id="CP011126">
    <property type="protein sequence ID" value="AKQ33984.1"/>
    <property type="molecule type" value="Genomic_DNA"/>
</dbReference>
<evidence type="ECO:0000256" key="8">
    <source>
        <dbReference type="ARBA" id="ARBA00023306"/>
    </source>
</evidence>
<evidence type="ECO:0000256" key="9">
    <source>
        <dbReference type="ARBA" id="ARBA00024910"/>
    </source>
</evidence>
<gene>
    <name evidence="13" type="ORF">CleRT_14770</name>
</gene>
<comment type="subunit">
    <text evidence="10">Homodimer. Interacts with FtsZ.</text>
</comment>
<accession>A0ABM5UVG7</accession>
<dbReference type="Gene3D" id="3.30.160.880">
    <property type="entry name" value="Cell division protein ZapA protomer, N-terminal domain"/>
    <property type="match status" value="1"/>
</dbReference>
<dbReference type="PANTHER" id="PTHR34981:SF1">
    <property type="entry name" value="CELL DIVISION PROTEIN ZAPA"/>
    <property type="match status" value="1"/>
</dbReference>
<dbReference type="Pfam" id="PF05164">
    <property type="entry name" value="ZapA"/>
    <property type="match status" value="1"/>
</dbReference>
<dbReference type="InterPro" id="IPR042233">
    <property type="entry name" value="Cell_div_ZapA_N"/>
</dbReference>
<organism evidence="13 14">
    <name type="scientific">Candidatus Coxiella mudrowiae</name>
    <dbReference type="NCBI Taxonomy" id="2054173"/>
    <lineage>
        <taxon>Bacteria</taxon>
        <taxon>Pseudomonadati</taxon>
        <taxon>Pseudomonadota</taxon>
        <taxon>Gammaproteobacteria</taxon>
        <taxon>Legionellales</taxon>
        <taxon>Coxiellaceae</taxon>
        <taxon>Coxiella</taxon>
    </lineage>
</organism>